<dbReference type="Pfam" id="PF01488">
    <property type="entry name" value="Shikimate_DH"/>
    <property type="match status" value="1"/>
</dbReference>
<evidence type="ECO:0000313" key="3">
    <source>
        <dbReference type="Proteomes" id="UP001205748"/>
    </source>
</evidence>
<protein>
    <submittedName>
        <fullName evidence="2">Saccharopine dehydrogenase NADP-binding domain-containing protein</fullName>
    </submittedName>
</protein>
<comment type="caution">
    <text evidence="2">The sequence shown here is derived from an EMBL/GenBank/DDBJ whole genome shotgun (WGS) entry which is preliminary data.</text>
</comment>
<dbReference type="EMBL" id="JANKAS010000006">
    <property type="protein sequence ID" value="MCR1899074.1"/>
    <property type="molecule type" value="Genomic_DNA"/>
</dbReference>
<evidence type="ECO:0000313" key="2">
    <source>
        <dbReference type="EMBL" id="MCR1899074.1"/>
    </source>
</evidence>
<dbReference type="Proteomes" id="UP001205748">
    <property type="component" value="Unassembled WGS sequence"/>
</dbReference>
<dbReference type="Gene3D" id="3.40.50.720">
    <property type="entry name" value="NAD(P)-binding Rossmann-like Domain"/>
    <property type="match status" value="1"/>
</dbReference>
<proteinExistence type="predicted"/>
<dbReference type="SUPFAM" id="SSF51735">
    <property type="entry name" value="NAD(P)-binding Rossmann-fold domains"/>
    <property type="match status" value="1"/>
</dbReference>
<evidence type="ECO:0000259" key="1">
    <source>
        <dbReference type="Pfam" id="PF01488"/>
    </source>
</evidence>
<reference evidence="2" key="1">
    <citation type="submission" date="2022-07" db="EMBL/GenBank/DDBJ databases">
        <title>Enhanced cultured diversity of the mouse gut microbiota enables custom-made synthetic communities.</title>
        <authorList>
            <person name="Afrizal A."/>
        </authorList>
    </citation>
    <scope>NUCLEOTIDE SEQUENCE</scope>
    <source>
        <strain evidence="2">DSM 28593</strain>
    </source>
</reference>
<dbReference type="AlphaFoldDB" id="A0AAE3HHJ9"/>
<dbReference type="RefSeq" id="WP_257531026.1">
    <property type="nucleotide sequence ID" value="NZ_JANKAS010000006.1"/>
</dbReference>
<gene>
    <name evidence="2" type="ORF">NSA47_08775</name>
</gene>
<keyword evidence="3" id="KW-1185">Reference proteome</keyword>
<feature type="domain" description="Quinate/shikimate 5-dehydrogenase/glutamyl-tRNA reductase" evidence="1">
    <location>
        <begin position="140"/>
        <end position="254"/>
    </location>
</feature>
<name>A0AAE3HHJ9_9FIRM</name>
<accession>A0AAE3HHJ9</accession>
<organism evidence="2 3">
    <name type="scientific">Irregularibacter muris</name>
    <dbReference type="NCBI Taxonomy" id="1796619"/>
    <lineage>
        <taxon>Bacteria</taxon>
        <taxon>Bacillati</taxon>
        <taxon>Bacillota</taxon>
        <taxon>Clostridia</taxon>
        <taxon>Eubacteriales</taxon>
        <taxon>Eubacteriaceae</taxon>
        <taxon>Irregularibacter</taxon>
    </lineage>
</organism>
<dbReference type="InterPro" id="IPR006151">
    <property type="entry name" value="Shikm_DH/Glu-tRNA_Rdtase"/>
</dbReference>
<sequence>MNKFAFMIHPIEIQDFYRKFPILEKTPKALVEGAIKNLPPFKVSEIKGIKTPKGEIEGYFIGVPLTSKQMMSLPEDVVLKKIIKAGKLAEKLGANIVGLGAFTSVVGDAGITVAKNLEIPVTTGNTYTVATAIEGAKKAAKLIGKNFKECELVIVGANGSIGNVCARYLAREAKYLTLVSRNKEKLKILSQKILEETGTAVHITDNVESALNKGDIIITVTSSVDTVIDPKHIKKGAIICDVARPRDVSMEVARKRRDVLVIDGGIVKLPGKVDFGFNFGFPENTCYACMAETMLLTLENKMECFSLGREMELEKIDRINKMAEENHFSLSGFRSFDKEVPESKIQDIKKYTQEYKIRNA</sequence>
<dbReference type="InterPro" id="IPR036291">
    <property type="entry name" value="NAD(P)-bd_dom_sf"/>
</dbReference>